<dbReference type="EMBL" id="WOFV02000081">
    <property type="protein sequence ID" value="NAS19556.1"/>
    <property type="molecule type" value="Genomic_DNA"/>
</dbReference>
<evidence type="ECO:0000313" key="8">
    <source>
        <dbReference type="Proteomes" id="UP000515243"/>
    </source>
</evidence>
<evidence type="ECO:0000313" key="7">
    <source>
        <dbReference type="Proteomes" id="UP000474042"/>
    </source>
</evidence>
<dbReference type="OrthoDB" id="308521at2"/>
<dbReference type="Proteomes" id="UP000238081">
    <property type="component" value="Unassembled WGS sequence"/>
</dbReference>
<reference evidence="3 5" key="1">
    <citation type="submission" date="2016-01" db="EMBL/GenBank/DDBJ databases">
        <title>Characterization of the Clostridium difficile lineages that are prevalent in Hong Kong and China.</title>
        <authorList>
            <person name="Kwok J.S.-L."/>
            <person name="Lam W.-Y."/>
            <person name="Ip M."/>
            <person name="Chan T.-F."/>
            <person name="Hawkey P.M."/>
            <person name="Tsui S.K.-W."/>
        </authorList>
    </citation>
    <scope>NUCLEOTIDE SEQUENCE [LARGE SCALE GENOMIC DNA]</scope>
    <source>
        <strain evidence="3 5">300064</strain>
    </source>
</reference>
<dbReference type="GeneID" id="92946285"/>
<reference evidence="1 6" key="3">
    <citation type="submission" date="2019-07" db="EMBL/GenBank/DDBJ databases">
        <title>Whole genome shotgun sequence of Clostridium butyricum NBRC 3858.</title>
        <authorList>
            <person name="Hosoyama A."/>
            <person name="Uohara A."/>
            <person name="Ohji S."/>
            <person name="Ichikawa N."/>
        </authorList>
    </citation>
    <scope>NUCLEOTIDE SEQUENCE [LARGE SCALE GENOMIC DNA]</scope>
    <source>
        <strain evidence="1 6">NBRC 3858</strain>
    </source>
</reference>
<organism evidence="3 5">
    <name type="scientific">Clostridium butyricum</name>
    <dbReference type="NCBI Taxonomy" id="1492"/>
    <lineage>
        <taxon>Bacteria</taxon>
        <taxon>Bacillati</taxon>
        <taxon>Bacillota</taxon>
        <taxon>Clostridia</taxon>
        <taxon>Eubacteriales</taxon>
        <taxon>Clostridiaceae</taxon>
        <taxon>Clostridium</taxon>
    </lineage>
</organism>
<accession>A0A2S7FDF0</accession>
<evidence type="ECO:0000313" key="4">
    <source>
        <dbReference type="EMBL" id="QMW92990.1"/>
    </source>
</evidence>
<dbReference type="EMBL" id="CP040627">
    <property type="protein sequence ID" value="QMW92990.1"/>
    <property type="molecule type" value="Genomic_DNA"/>
</dbReference>
<sequence length="116" mass="14125">MESNNEMILNIKFKICDNINYIVSKDRVVTVYEKQDHKIQKIFRKLRFNIPMYKEITLDEYSSEVFLQIDGCKTVKEIGQFLEKKYGENVYPLYERLLVFLNYINVECRYIEKLKY</sequence>
<evidence type="ECO:0000313" key="3">
    <source>
        <dbReference type="EMBL" id="PPV16772.1"/>
    </source>
</evidence>
<reference evidence="2 7" key="4">
    <citation type="submission" date="2020-01" db="EMBL/GenBank/DDBJ databases">
        <title>Genome sequence of a 1,3-propanediol producer, Clostridium butyricum S3.</title>
        <authorList>
            <person name="Zhou J."/>
        </authorList>
    </citation>
    <scope>NUCLEOTIDE SEQUENCE [LARGE SCALE GENOMIC DNA]</scope>
    <source>
        <strain evidence="2 7">S3</strain>
    </source>
</reference>
<dbReference type="RefSeq" id="WP_003413415.1">
    <property type="nucleotide sequence ID" value="NZ_AP019717.1"/>
</dbReference>
<dbReference type="KEGG" id="cbut:ATN24_19135"/>
<dbReference type="Proteomes" id="UP000474042">
    <property type="component" value="Unassembled WGS sequence"/>
</dbReference>
<evidence type="ECO:0000313" key="2">
    <source>
        <dbReference type="EMBL" id="NAS19556.1"/>
    </source>
</evidence>
<name>A0A2S7FDF0_CLOBU</name>
<gene>
    <name evidence="3" type="ORF">AWN73_09675</name>
    <name evidence="1" type="ORF">CBU02nite_09080</name>
    <name evidence="4" type="ORF">FF104_18905</name>
    <name evidence="2" type="ORF">GND98_017270</name>
</gene>
<dbReference type="AlphaFoldDB" id="A0A2S7FDF0"/>
<proteinExistence type="predicted"/>
<evidence type="ECO:0000313" key="6">
    <source>
        <dbReference type="Proteomes" id="UP000321089"/>
    </source>
</evidence>
<reference evidence="4 8" key="2">
    <citation type="submission" date="2019-05" db="EMBL/GenBank/DDBJ databases">
        <authorList>
            <person name="Schori C."/>
            <person name="Ahrens C."/>
        </authorList>
    </citation>
    <scope>NUCLEOTIDE SEQUENCE [LARGE SCALE GENOMIC DNA]</scope>
    <source>
        <strain evidence="4 8">DSM 10702</strain>
    </source>
</reference>
<dbReference type="Proteomes" id="UP000515243">
    <property type="component" value="Chromosome 2"/>
</dbReference>
<dbReference type="EMBL" id="LRDH01000067">
    <property type="protein sequence ID" value="PPV16772.1"/>
    <property type="molecule type" value="Genomic_DNA"/>
</dbReference>
<dbReference type="EMBL" id="BKBC01000008">
    <property type="protein sequence ID" value="GEQ20402.1"/>
    <property type="molecule type" value="Genomic_DNA"/>
</dbReference>
<protein>
    <submittedName>
        <fullName evidence="2">PqqD family peptide modification chaperone</fullName>
    </submittedName>
</protein>
<dbReference type="Proteomes" id="UP000321089">
    <property type="component" value="Unassembled WGS sequence"/>
</dbReference>
<evidence type="ECO:0000313" key="5">
    <source>
        <dbReference type="Proteomes" id="UP000238081"/>
    </source>
</evidence>
<evidence type="ECO:0000313" key="1">
    <source>
        <dbReference type="EMBL" id="GEQ20402.1"/>
    </source>
</evidence>